<accession>A0A382CPE8</accession>
<evidence type="ECO:0000313" key="1">
    <source>
        <dbReference type="EMBL" id="SVB28000.1"/>
    </source>
</evidence>
<name>A0A382CPE8_9ZZZZ</name>
<organism evidence="1">
    <name type="scientific">marine metagenome</name>
    <dbReference type="NCBI Taxonomy" id="408172"/>
    <lineage>
        <taxon>unclassified sequences</taxon>
        <taxon>metagenomes</taxon>
        <taxon>ecological metagenomes</taxon>
    </lineage>
</organism>
<gene>
    <name evidence="1" type="ORF">METZ01_LOCUS180854</name>
</gene>
<sequence>MPVKRKKKSRIYFGKKTEDAIIRYNNCDKIHIKNRIYEEHIDAAFNKLAENLIHTFKFYYFDVPLTDVKHEVVAFLLVNMHKYIPEKGKAFSYFSIVGKNWLILHNNNNYKKMKTHTAVDVLDFERSVQSEAAAKEVKEYYGDFVEQLVEFWDNNLNNYFKRKKDLKVAYSVLELFKRRGTLENFNKKALYILVREMTGSNTQHITRVVNQMKEQYFLLVDEYKEGGTIDTSNTGSIFA</sequence>
<reference evidence="1" key="1">
    <citation type="submission" date="2018-05" db="EMBL/GenBank/DDBJ databases">
        <authorList>
            <person name="Lanie J.A."/>
            <person name="Ng W.-L."/>
            <person name="Kazmierczak K.M."/>
            <person name="Andrzejewski T.M."/>
            <person name="Davidsen T.M."/>
            <person name="Wayne K.J."/>
            <person name="Tettelin H."/>
            <person name="Glass J.I."/>
            <person name="Rusch D."/>
            <person name="Podicherti R."/>
            <person name="Tsui H.-C.T."/>
            <person name="Winkler M.E."/>
        </authorList>
    </citation>
    <scope>NUCLEOTIDE SEQUENCE</scope>
</reference>
<dbReference type="AlphaFoldDB" id="A0A382CPE8"/>
<protein>
    <submittedName>
        <fullName evidence="1">Uncharacterized protein</fullName>
    </submittedName>
</protein>
<proteinExistence type="predicted"/>
<dbReference type="EMBL" id="UINC01035498">
    <property type="protein sequence ID" value="SVB28000.1"/>
    <property type="molecule type" value="Genomic_DNA"/>
</dbReference>